<evidence type="ECO:0000256" key="1">
    <source>
        <dbReference type="ARBA" id="ARBA00004123"/>
    </source>
</evidence>
<sequence>MARPSAARCFSQSEETPGRNALLSSFCSSSATVRVVHFVSPCLCPHLTPAVSEAFSGDPASSCPSSRSPSSPSSSSCFCSPSCSLASHSEALLLSVGGFNILVDCPLDFQSLLLLPPQFCPQQGASCENRCPRSAPSACVFPSVCSSASSAPCSSSRECLPPVQQASPESASRSSLSLVDPSRSALCPVSSPFLRALLPVRLDAVLLTHPHGALGLPLLAEFLDLSETPVLVTPPVLLAASSAARFLQSPLGGFLLPPQGNGERSRGEGGQSQHTGGGDTAGARERREAEAERRVASRLNAATCSAVAAADEENSSSLQPLFQDDGGREQVREEEEDENDALSDAFSASRSKHEATASQFLGGVSRHVWPTTFNQERQLVHAASAQKLCVYPVSSGFCLGGANWVVATSAEQKIVVVGPSAFELQEAPGSGAGGTVSPKETVPDAPASSSSSGRNVDADASAPSSASPCSPSFVSLSSRYPLAADWRDLRSAALVVFFSCAPAELEEPSRRLSRACPPLLRSLSSSLDDLRKLVSDTVHERRGNVLIPLDLCGLSFLEVLETVASASSLASSLPSALATRPALLPAVPVYCVGPGLPALLQFAVEAAEWVEERRAERTRDMQSPRPPFFLSACEDEELLLSGRLFHRESAVGSRTRNLIVGEKLLDVMPLREPSILLLAHASLRVGEAPLLLQKWKKEETHLLVSVDRRFSASSCCESGAPRPSRTSGSAAASQVSSSSRASDALNLLLLPFLAPLEDDRRPLRSSQGAASCAEEERRRDQDSGSKEQTRHGFDSTTDARASRRKSPTGFPPGPSAPPQGQDGSAASFAPSRGFSMRVASLPLDARLDGIKIAKLIAHFQPRAALLPAPVFASVNSHRSALHADEAARPPLECGLPSSLPSAARPSSSSSHFSASSFVSSASAPTHLASFEANRSQEFPVECIFSPRDAALLACTFSLLLLDAEGAEGDSQAEASQSGDSRGGGAFGSLKRQRDLKREDEKPSVPGKTRESGGAFPRCFLVPVPVERDRQWVCGSEPQQAREGREEPRQEDATQEATDSRESSPLDSAQPVNRSAKPETERLSKGSLQEESETTRVSVGWIPPGSLLRGSGQDAEADRGLLTLILPPSTGDRNPTDAGEGGGGETTRNGHNLGYEKSSRNASQESLFFGTFPPEQLLLILHDRGFHDASLQFHDRPPEDENLFACLGQESTVVEASVPSAHADKKSLRGAESGETHKSRRLPVLSIPSLNSRVLCQNATLTEVEAPDAATRRFLRGLIGQILVEVEARET</sequence>
<feature type="region of interest" description="Disordered" evidence="3">
    <location>
        <begin position="255"/>
        <end position="295"/>
    </location>
</feature>
<feature type="compositionally biased region" description="Basic and acidic residues" evidence="3">
    <location>
        <begin position="991"/>
        <end position="1010"/>
    </location>
</feature>
<feature type="region of interest" description="Disordered" evidence="3">
    <location>
        <begin position="427"/>
        <end position="473"/>
    </location>
</feature>
<dbReference type="Gene3D" id="3.40.50.10890">
    <property type="match status" value="1"/>
</dbReference>
<comment type="subcellular location">
    <subcellularLocation>
        <location evidence="1">Nucleus</location>
    </subcellularLocation>
</comment>
<feature type="region of interest" description="Disordered" evidence="3">
    <location>
        <begin position="1216"/>
        <end position="1239"/>
    </location>
</feature>
<keyword evidence="2" id="KW-0539">Nucleus</keyword>
<evidence type="ECO:0000313" key="4">
    <source>
        <dbReference type="EMBL" id="KFG42274.1"/>
    </source>
</evidence>
<evidence type="ECO:0000256" key="3">
    <source>
        <dbReference type="SAM" id="MobiDB-lite"/>
    </source>
</evidence>
<dbReference type="Proteomes" id="UP000028828">
    <property type="component" value="Unassembled WGS sequence"/>
</dbReference>
<dbReference type="InterPro" id="IPR027074">
    <property type="entry name" value="Integrator_9su"/>
</dbReference>
<dbReference type="Gene3D" id="3.60.15.10">
    <property type="entry name" value="Ribonuclease Z/Hydroxyacylglutathione hydrolase-like"/>
    <property type="match status" value="1"/>
</dbReference>
<name>A0A086KD06_TOXGO</name>
<comment type="caution">
    <text evidence="4">The sequence shown here is derived from an EMBL/GenBank/DDBJ whole genome shotgun (WGS) entry which is preliminary data.</text>
</comment>
<feature type="compositionally biased region" description="Basic and acidic residues" evidence="3">
    <location>
        <begin position="282"/>
        <end position="295"/>
    </location>
</feature>
<feature type="compositionally biased region" description="Basic and acidic residues" evidence="3">
    <location>
        <begin position="1221"/>
        <end position="1236"/>
    </location>
</feature>
<dbReference type="VEuPathDB" id="ToxoDB:TGP89_228710"/>
<feature type="region of interest" description="Disordered" evidence="3">
    <location>
        <begin position="307"/>
        <end position="350"/>
    </location>
</feature>
<dbReference type="GO" id="GO:0032039">
    <property type="term" value="C:integrator complex"/>
    <property type="evidence" value="ECO:0007669"/>
    <property type="project" value="InterPro"/>
</dbReference>
<gene>
    <name evidence="4" type="ORF">TGP89_228710</name>
</gene>
<dbReference type="OrthoDB" id="5600060at2759"/>
<dbReference type="GO" id="GO:0034472">
    <property type="term" value="P:snRNA 3'-end processing"/>
    <property type="evidence" value="ECO:0007669"/>
    <property type="project" value="TreeGrafter"/>
</dbReference>
<feature type="compositionally biased region" description="Basic and acidic residues" evidence="3">
    <location>
        <begin position="1039"/>
        <end position="1063"/>
    </location>
</feature>
<protein>
    <submittedName>
        <fullName evidence="4">Uncharacterized protein</fullName>
    </submittedName>
</protein>
<dbReference type="EMBL" id="AEYI02001037">
    <property type="protein sequence ID" value="KFG42274.1"/>
    <property type="molecule type" value="Genomic_DNA"/>
</dbReference>
<reference evidence="4 5" key="1">
    <citation type="submission" date="2014-03" db="EMBL/GenBank/DDBJ databases">
        <authorList>
            <person name="Sibley D."/>
            <person name="Venepally P."/>
            <person name="Karamycheva S."/>
            <person name="Hadjithomas M."/>
            <person name="Khan A."/>
            <person name="Brunk B."/>
            <person name="Roos D."/>
            <person name="Caler E."/>
            <person name="Lorenzi H."/>
        </authorList>
    </citation>
    <scope>NUCLEOTIDE SEQUENCE [LARGE SCALE GENOMIC DNA]</scope>
    <source>
        <strain evidence="5">p89</strain>
    </source>
</reference>
<dbReference type="PANTHER" id="PTHR46094:SF1">
    <property type="entry name" value="INTEGRATOR COMPLEX SUBUNIT 9"/>
    <property type="match status" value="1"/>
</dbReference>
<feature type="compositionally biased region" description="Basic and acidic residues" evidence="3">
    <location>
        <begin position="774"/>
        <end position="793"/>
    </location>
</feature>
<accession>A0A086KD06</accession>
<feature type="region of interest" description="Disordered" evidence="3">
    <location>
        <begin position="970"/>
        <end position="1015"/>
    </location>
</feature>
<feature type="compositionally biased region" description="Low complexity" evidence="3">
    <location>
        <begin position="460"/>
        <end position="473"/>
    </location>
</feature>
<feature type="region of interest" description="Disordered" evidence="3">
    <location>
        <begin position="714"/>
        <end position="735"/>
    </location>
</feature>
<evidence type="ECO:0000256" key="2">
    <source>
        <dbReference type="ARBA" id="ARBA00023242"/>
    </source>
</evidence>
<organism evidence="4 5">
    <name type="scientific">Toxoplasma gondii p89</name>
    <dbReference type="NCBI Taxonomy" id="943119"/>
    <lineage>
        <taxon>Eukaryota</taxon>
        <taxon>Sar</taxon>
        <taxon>Alveolata</taxon>
        <taxon>Apicomplexa</taxon>
        <taxon>Conoidasida</taxon>
        <taxon>Coccidia</taxon>
        <taxon>Eucoccidiorida</taxon>
        <taxon>Eimeriorina</taxon>
        <taxon>Sarcocystidae</taxon>
        <taxon>Toxoplasma</taxon>
    </lineage>
</organism>
<feature type="region of interest" description="Disordered" evidence="3">
    <location>
        <begin position="1030"/>
        <end position="1158"/>
    </location>
</feature>
<dbReference type="InterPro" id="IPR036866">
    <property type="entry name" value="RibonucZ/Hydroxyglut_hydro"/>
</dbReference>
<feature type="compositionally biased region" description="Acidic residues" evidence="3">
    <location>
        <begin position="332"/>
        <end position="341"/>
    </location>
</feature>
<feature type="region of interest" description="Disordered" evidence="3">
    <location>
        <begin position="761"/>
        <end position="829"/>
    </location>
</feature>
<dbReference type="SUPFAM" id="SSF56281">
    <property type="entry name" value="Metallo-hydrolase/oxidoreductase"/>
    <property type="match status" value="1"/>
</dbReference>
<dbReference type="PANTHER" id="PTHR46094">
    <property type="entry name" value="INTEGRATOR COMPLEX SUBUNIT 9"/>
    <property type="match status" value="1"/>
</dbReference>
<evidence type="ECO:0000313" key="5">
    <source>
        <dbReference type="Proteomes" id="UP000028828"/>
    </source>
</evidence>
<proteinExistence type="predicted"/>